<proteinExistence type="predicted"/>
<accession>A0A852X7Z6</accession>
<evidence type="ECO:0000313" key="1">
    <source>
        <dbReference type="EMBL" id="NYG38537.1"/>
    </source>
</evidence>
<evidence type="ECO:0000313" key="2">
    <source>
        <dbReference type="Proteomes" id="UP000592181"/>
    </source>
</evidence>
<organism evidence="1 2">
    <name type="scientific">Janibacter alkaliphilus</name>
    <dbReference type="NCBI Taxonomy" id="1069963"/>
    <lineage>
        <taxon>Bacteria</taxon>
        <taxon>Bacillati</taxon>
        <taxon>Actinomycetota</taxon>
        <taxon>Actinomycetes</taxon>
        <taxon>Micrococcales</taxon>
        <taxon>Intrasporangiaceae</taxon>
        <taxon>Janibacter</taxon>
    </lineage>
</organism>
<dbReference type="Proteomes" id="UP000592181">
    <property type="component" value="Unassembled WGS sequence"/>
</dbReference>
<protein>
    <submittedName>
        <fullName evidence="1">Uncharacterized protein</fullName>
    </submittedName>
</protein>
<dbReference type="AlphaFoldDB" id="A0A852X7Z6"/>
<dbReference type="EMBL" id="JACBZX010000001">
    <property type="protein sequence ID" value="NYG38537.1"/>
    <property type="molecule type" value="Genomic_DNA"/>
</dbReference>
<name>A0A852X7Z6_9MICO</name>
<dbReference type="RefSeq" id="WP_179463716.1">
    <property type="nucleotide sequence ID" value="NZ_JACBZX010000001.1"/>
</dbReference>
<reference evidence="1 2" key="1">
    <citation type="submission" date="2020-07" db="EMBL/GenBank/DDBJ databases">
        <title>Sequencing the genomes of 1000 actinobacteria strains.</title>
        <authorList>
            <person name="Klenk H.-P."/>
        </authorList>
    </citation>
    <scope>NUCLEOTIDE SEQUENCE [LARGE SCALE GENOMIC DNA]</scope>
    <source>
        <strain evidence="1 2">DSM 24723</strain>
    </source>
</reference>
<keyword evidence="2" id="KW-1185">Reference proteome</keyword>
<gene>
    <name evidence="1" type="ORF">BJY28_003006</name>
</gene>
<sequence length="48" mass="5633">MTVTTLRTPQRSERLTLTWVPVRGADGRTRMEMRWTDNTRRASRRSAA</sequence>
<comment type="caution">
    <text evidence="1">The sequence shown here is derived from an EMBL/GenBank/DDBJ whole genome shotgun (WGS) entry which is preliminary data.</text>
</comment>